<evidence type="ECO:0000313" key="3">
    <source>
        <dbReference type="Proteomes" id="UP000541444"/>
    </source>
</evidence>
<dbReference type="InterPro" id="IPR012337">
    <property type="entry name" value="RNaseH-like_sf"/>
</dbReference>
<dbReference type="EMBL" id="JACGCM010001655">
    <property type="protein sequence ID" value="KAF6152092.1"/>
    <property type="molecule type" value="Genomic_DNA"/>
</dbReference>
<dbReference type="AlphaFoldDB" id="A0A7J7MB84"/>
<gene>
    <name evidence="2" type="ORF">GIB67_031414</name>
</gene>
<name>A0A7J7MB84_9MAGN</name>
<dbReference type="Gene3D" id="3.30.420.10">
    <property type="entry name" value="Ribonuclease H-like superfamily/Ribonuclease H"/>
    <property type="match status" value="1"/>
</dbReference>
<reference evidence="2 3" key="1">
    <citation type="journal article" date="2020" name="IScience">
        <title>Genome Sequencing of the Endangered Kingdonia uniflora (Circaeasteraceae, Ranunculales) Reveals Potential Mechanisms of Evolutionary Specialization.</title>
        <authorList>
            <person name="Sun Y."/>
            <person name="Deng T."/>
            <person name="Zhang A."/>
            <person name="Moore M.J."/>
            <person name="Landis J.B."/>
            <person name="Lin N."/>
            <person name="Zhang H."/>
            <person name="Zhang X."/>
            <person name="Huang J."/>
            <person name="Zhang X."/>
            <person name="Sun H."/>
            <person name="Wang H."/>
        </authorList>
    </citation>
    <scope>NUCLEOTIDE SEQUENCE [LARGE SCALE GENOMIC DNA]</scope>
    <source>
        <strain evidence="2">TB1705</strain>
        <tissue evidence="2">Leaf</tissue>
    </source>
</reference>
<dbReference type="PROSITE" id="PS50879">
    <property type="entry name" value="RNASE_H_1"/>
    <property type="match status" value="1"/>
</dbReference>
<dbReference type="PANTHER" id="PTHR47723">
    <property type="entry name" value="OS05G0353850 PROTEIN"/>
    <property type="match status" value="1"/>
</dbReference>
<comment type="caution">
    <text evidence="2">The sequence shown here is derived from an EMBL/GenBank/DDBJ whole genome shotgun (WGS) entry which is preliminary data.</text>
</comment>
<dbReference type="CDD" id="cd06222">
    <property type="entry name" value="RNase_H_like"/>
    <property type="match status" value="1"/>
</dbReference>
<dbReference type="Proteomes" id="UP000541444">
    <property type="component" value="Unassembled WGS sequence"/>
</dbReference>
<dbReference type="GO" id="GO:0003676">
    <property type="term" value="F:nucleic acid binding"/>
    <property type="evidence" value="ECO:0007669"/>
    <property type="project" value="InterPro"/>
</dbReference>
<dbReference type="SUPFAM" id="SSF53098">
    <property type="entry name" value="Ribonuclease H-like"/>
    <property type="match status" value="1"/>
</dbReference>
<sequence length="144" mass="15844">MPYMKREILNQIHYTIELSKGKIKNNIQELETIKILKVQCKANSSAGAQSSFWELPMPNDVKLCCDGSSIGNPGAAGIGVVFRDSEGDILGAFSKAIGTSTSFVAEIFEILTVIQKAVARGWYNIWVIFDSETAIKAFKNEKIP</sequence>
<dbReference type="InterPro" id="IPR002156">
    <property type="entry name" value="RNaseH_domain"/>
</dbReference>
<organism evidence="2 3">
    <name type="scientific">Kingdonia uniflora</name>
    <dbReference type="NCBI Taxonomy" id="39325"/>
    <lineage>
        <taxon>Eukaryota</taxon>
        <taxon>Viridiplantae</taxon>
        <taxon>Streptophyta</taxon>
        <taxon>Embryophyta</taxon>
        <taxon>Tracheophyta</taxon>
        <taxon>Spermatophyta</taxon>
        <taxon>Magnoliopsida</taxon>
        <taxon>Ranunculales</taxon>
        <taxon>Circaeasteraceae</taxon>
        <taxon>Kingdonia</taxon>
    </lineage>
</organism>
<feature type="domain" description="RNase H type-1" evidence="1">
    <location>
        <begin position="57"/>
        <end position="144"/>
    </location>
</feature>
<dbReference type="InterPro" id="IPR053151">
    <property type="entry name" value="RNase_H-like"/>
</dbReference>
<dbReference type="GO" id="GO:0004523">
    <property type="term" value="F:RNA-DNA hybrid ribonuclease activity"/>
    <property type="evidence" value="ECO:0007669"/>
    <property type="project" value="InterPro"/>
</dbReference>
<dbReference type="InterPro" id="IPR044730">
    <property type="entry name" value="RNase_H-like_dom_plant"/>
</dbReference>
<evidence type="ECO:0000313" key="2">
    <source>
        <dbReference type="EMBL" id="KAF6152092.1"/>
    </source>
</evidence>
<keyword evidence="3" id="KW-1185">Reference proteome</keyword>
<dbReference type="PANTHER" id="PTHR47723:SF19">
    <property type="entry name" value="POLYNUCLEOTIDYL TRANSFERASE, RIBONUCLEASE H-LIKE SUPERFAMILY PROTEIN"/>
    <property type="match status" value="1"/>
</dbReference>
<dbReference type="OrthoDB" id="1752183at2759"/>
<accession>A0A7J7MB84</accession>
<proteinExistence type="predicted"/>
<evidence type="ECO:0000259" key="1">
    <source>
        <dbReference type="PROSITE" id="PS50879"/>
    </source>
</evidence>
<protein>
    <recommendedName>
        <fullName evidence="1">RNase H type-1 domain-containing protein</fullName>
    </recommendedName>
</protein>
<dbReference type="InterPro" id="IPR036397">
    <property type="entry name" value="RNaseH_sf"/>
</dbReference>
<dbReference type="Pfam" id="PF13456">
    <property type="entry name" value="RVT_3"/>
    <property type="match status" value="1"/>
</dbReference>